<keyword evidence="1" id="KW-1133">Transmembrane helix</keyword>
<dbReference type="AlphaFoldDB" id="A0A1X7UMM9"/>
<evidence type="ECO:0000256" key="1">
    <source>
        <dbReference type="SAM" id="Phobius"/>
    </source>
</evidence>
<dbReference type="EnsemblMetazoa" id="Aqu2.1.29028_001">
    <property type="protein sequence ID" value="Aqu2.1.29028_001"/>
    <property type="gene ID" value="Aqu2.1.29028"/>
</dbReference>
<protein>
    <submittedName>
        <fullName evidence="2">Uncharacterized protein</fullName>
    </submittedName>
</protein>
<reference evidence="2" key="1">
    <citation type="submission" date="2017-05" db="UniProtKB">
        <authorList>
            <consortium name="EnsemblMetazoa"/>
        </authorList>
    </citation>
    <scope>IDENTIFICATION</scope>
</reference>
<organism evidence="2">
    <name type="scientific">Amphimedon queenslandica</name>
    <name type="common">Sponge</name>
    <dbReference type="NCBI Taxonomy" id="400682"/>
    <lineage>
        <taxon>Eukaryota</taxon>
        <taxon>Metazoa</taxon>
        <taxon>Porifera</taxon>
        <taxon>Demospongiae</taxon>
        <taxon>Heteroscleromorpha</taxon>
        <taxon>Haplosclerida</taxon>
        <taxon>Niphatidae</taxon>
        <taxon>Amphimedon</taxon>
    </lineage>
</organism>
<keyword evidence="1" id="KW-0472">Membrane</keyword>
<accession>A0A1X7UMM9</accession>
<evidence type="ECO:0000313" key="2">
    <source>
        <dbReference type="EnsemblMetazoa" id="Aqu2.1.29028_001"/>
    </source>
</evidence>
<sequence length="54" mass="6559">LLIMKDPLYFIQLAVMAILMCFVIYPVFILKVLMHWITEDVVYFMQHVREEILK</sequence>
<dbReference type="InParanoid" id="A0A1X7UMM9"/>
<feature type="transmembrane region" description="Helical" evidence="1">
    <location>
        <begin position="7"/>
        <end position="28"/>
    </location>
</feature>
<keyword evidence="1" id="KW-0812">Transmembrane</keyword>
<proteinExistence type="predicted"/>
<name>A0A1X7UMM9_AMPQE</name>